<dbReference type="AlphaFoldDB" id="A0A4Y2M7U0"/>
<accession>A0A4Y2M7U0</accession>
<proteinExistence type="predicted"/>
<comment type="caution">
    <text evidence="2">The sequence shown here is derived from an EMBL/GenBank/DDBJ whole genome shotgun (WGS) entry which is preliminary data.</text>
</comment>
<evidence type="ECO:0000313" key="2">
    <source>
        <dbReference type="EMBL" id="GBN21776.1"/>
    </source>
</evidence>
<evidence type="ECO:0000313" key="3">
    <source>
        <dbReference type="Proteomes" id="UP000499080"/>
    </source>
</evidence>
<feature type="compositionally biased region" description="Basic and acidic residues" evidence="1">
    <location>
        <begin position="45"/>
        <end position="57"/>
    </location>
</feature>
<gene>
    <name evidence="2" type="ORF">AVEN_108319_1</name>
</gene>
<evidence type="ECO:0000256" key="1">
    <source>
        <dbReference type="SAM" id="MobiDB-lite"/>
    </source>
</evidence>
<keyword evidence="3" id="KW-1185">Reference proteome</keyword>
<reference evidence="2 3" key="1">
    <citation type="journal article" date="2019" name="Sci. Rep.">
        <title>Orb-weaving spider Araneus ventricosus genome elucidates the spidroin gene catalogue.</title>
        <authorList>
            <person name="Kono N."/>
            <person name="Nakamura H."/>
            <person name="Ohtoshi R."/>
            <person name="Moran D.A.P."/>
            <person name="Shinohara A."/>
            <person name="Yoshida Y."/>
            <person name="Fujiwara M."/>
            <person name="Mori M."/>
            <person name="Tomita M."/>
            <person name="Arakawa K."/>
        </authorList>
    </citation>
    <scope>NUCLEOTIDE SEQUENCE [LARGE SCALE GENOMIC DNA]</scope>
</reference>
<sequence length="151" mass="16856">MEFLEHRMDKPIVKVGNLSNLEQMTRNGGIQKNLKSKTQSADSSLRPRCEGSGKGKDLPTLAPHVEGRNETRNPLVGEEEYGKVYGLYLVVRNLRPRCEGSGKGKDLPTLAPRIEVRNETRNPPLGERGGRSVEILKIPIDELTYTGSRYV</sequence>
<protein>
    <submittedName>
        <fullName evidence="2">Uncharacterized protein</fullName>
    </submittedName>
</protein>
<dbReference type="EMBL" id="BGPR01006776">
    <property type="protein sequence ID" value="GBN21776.1"/>
    <property type="molecule type" value="Genomic_DNA"/>
</dbReference>
<dbReference type="Proteomes" id="UP000499080">
    <property type="component" value="Unassembled WGS sequence"/>
</dbReference>
<name>A0A4Y2M7U0_ARAVE</name>
<organism evidence="2 3">
    <name type="scientific">Araneus ventricosus</name>
    <name type="common">Orbweaver spider</name>
    <name type="synonym">Epeira ventricosa</name>
    <dbReference type="NCBI Taxonomy" id="182803"/>
    <lineage>
        <taxon>Eukaryota</taxon>
        <taxon>Metazoa</taxon>
        <taxon>Ecdysozoa</taxon>
        <taxon>Arthropoda</taxon>
        <taxon>Chelicerata</taxon>
        <taxon>Arachnida</taxon>
        <taxon>Araneae</taxon>
        <taxon>Araneomorphae</taxon>
        <taxon>Entelegynae</taxon>
        <taxon>Araneoidea</taxon>
        <taxon>Araneidae</taxon>
        <taxon>Araneus</taxon>
    </lineage>
</organism>
<feature type="region of interest" description="Disordered" evidence="1">
    <location>
        <begin position="27"/>
        <end position="74"/>
    </location>
</feature>